<sequence>MPNTSTESRRIAKTSEVAVLQTQGCRALKFVTESQLEPSTSHKNADDDLGHLRRSVAILRNLEECLTFYREALDGRMAEIRMAYENLSIPLLNTSNFVFQARHYLHMELSELEAPGRVLCSRCRELDVSNLWPVEAEIPHSGKPIISLGKRPHTVECDLCQFFIRQSPKYAGNYRLHVRFFRPFLSVLREDQSEKYEMYSIAAEVQSYAGYVLFSKFAEISPNLFFHT</sequence>
<organism evidence="1 2">
    <name type="scientific">Hyaloscypha hepaticicola</name>
    <dbReference type="NCBI Taxonomy" id="2082293"/>
    <lineage>
        <taxon>Eukaryota</taxon>
        <taxon>Fungi</taxon>
        <taxon>Dikarya</taxon>
        <taxon>Ascomycota</taxon>
        <taxon>Pezizomycotina</taxon>
        <taxon>Leotiomycetes</taxon>
        <taxon>Helotiales</taxon>
        <taxon>Hyaloscyphaceae</taxon>
        <taxon>Hyaloscypha</taxon>
    </lineage>
</organism>
<reference evidence="1 2" key="1">
    <citation type="submission" date="2016-05" db="EMBL/GenBank/DDBJ databases">
        <title>A degradative enzymes factory behind the ericoid mycorrhizal symbiosis.</title>
        <authorList>
            <consortium name="DOE Joint Genome Institute"/>
            <person name="Martino E."/>
            <person name="Morin E."/>
            <person name="Grelet G."/>
            <person name="Kuo A."/>
            <person name="Kohler A."/>
            <person name="Daghino S."/>
            <person name="Barry K."/>
            <person name="Choi C."/>
            <person name="Cichocki N."/>
            <person name="Clum A."/>
            <person name="Copeland A."/>
            <person name="Hainaut M."/>
            <person name="Haridas S."/>
            <person name="Labutti K."/>
            <person name="Lindquist E."/>
            <person name="Lipzen A."/>
            <person name="Khouja H.-R."/>
            <person name="Murat C."/>
            <person name="Ohm R."/>
            <person name="Olson A."/>
            <person name="Spatafora J."/>
            <person name="Veneault-Fourrey C."/>
            <person name="Henrissat B."/>
            <person name="Grigoriev I."/>
            <person name="Martin F."/>
            <person name="Perotto S."/>
        </authorList>
    </citation>
    <scope>NUCLEOTIDE SEQUENCE [LARGE SCALE GENOMIC DNA]</scope>
    <source>
        <strain evidence="1 2">UAMH 7357</strain>
    </source>
</reference>
<evidence type="ECO:0000313" key="2">
    <source>
        <dbReference type="Proteomes" id="UP000235672"/>
    </source>
</evidence>
<dbReference type="EMBL" id="KZ613469">
    <property type="protein sequence ID" value="PMD25914.1"/>
    <property type="molecule type" value="Genomic_DNA"/>
</dbReference>
<name>A0A2J6QI29_9HELO</name>
<dbReference type="Proteomes" id="UP000235672">
    <property type="component" value="Unassembled WGS sequence"/>
</dbReference>
<evidence type="ECO:0000313" key="1">
    <source>
        <dbReference type="EMBL" id="PMD25914.1"/>
    </source>
</evidence>
<protein>
    <submittedName>
        <fullName evidence="1">Uncharacterized protein</fullName>
    </submittedName>
</protein>
<keyword evidence="2" id="KW-1185">Reference proteome</keyword>
<accession>A0A2J6QI29</accession>
<proteinExistence type="predicted"/>
<dbReference type="AlphaFoldDB" id="A0A2J6QI29"/>
<gene>
    <name evidence="1" type="ORF">NA56DRAFT_698988</name>
</gene>